<dbReference type="Proteomes" id="UP000092713">
    <property type="component" value="Unassembled WGS sequence"/>
</dbReference>
<organism evidence="1 2">
    <name type="scientific">Janthinobacterium psychrotolerans</name>
    <dbReference type="NCBI Taxonomy" id="1747903"/>
    <lineage>
        <taxon>Bacteria</taxon>
        <taxon>Pseudomonadati</taxon>
        <taxon>Pseudomonadota</taxon>
        <taxon>Betaproteobacteria</taxon>
        <taxon>Burkholderiales</taxon>
        <taxon>Oxalobacteraceae</taxon>
        <taxon>Janthinobacterium</taxon>
    </lineage>
</organism>
<comment type="caution">
    <text evidence="1">The sequence shown here is derived from an EMBL/GenBank/DDBJ whole genome shotgun (WGS) entry which is preliminary data.</text>
</comment>
<accession>A0A1A7BZH4</accession>
<dbReference type="STRING" id="1747903.ASR47_1004140"/>
<keyword evidence="2" id="KW-1185">Reference proteome</keyword>
<dbReference type="OrthoDB" id="1489751at2"/>
<sequence length="243" mass="26592">MAMPRLTLPGISWPLQATVGHIAVTTPGITGHFKAAAGINATVECELVEAGKFRNGAPRQWCRTHQCYWGVNADLAQLEASGRRQCKLHQSGMGYLLYPEVFDPARHHASSLCMGEDGLLRLRARSDDGGALLVRTAMALAIDCRALPGLFHPSVLQINITPPAALAYVQALRDGAPLGCSDCSRCGHPHLDLGDFAAEPHRRHYCGNCGHDGTHSVQAMVSNPLQRLREFALRTPQRWQQWF</sequence>
<evidence type="ECO:0000313" key="1">
    <source>
        <dbReference type="EMBL" id="OBV37865.1"/>
    </source>
</evidence>
<gene>
    <name evidence="1" type="ORF">ASR47_1004140</name>
</gene>
<proteinExistence type="predicted"/>
<dbReference type="EMBL" id="LOCQ01000059">
    <property type="protein sequence ID" value="OBV37865.1"/>
    <property type="molecule type" value="Genomic_DNA"/>
</dbReference>
<name>A0A1A7BZH4_9BURK</name>
<evidence type="ECO:0000313" key="2">
    <source>
        <dbReference type="Proteomes" id="UP000092713"/>
    </source>
</evidence>
<dbReference type="AlphaFoldDB" id="A0A1A7BZH4"/>
<dbReference type="RefSeq" id="WP_065309401.1">
    <property type="nucleotide sequence ID" value="NZ_LOCQ01000059.1"/>
</dbReference>
<reference evidence="1 2" key="1">
    <citation type="submission" date="2016-04" db="EMBL/GenBank/DDBJ databases">
        <title>Draft genome sequence of Janthinobacterium psychrotolerans sp. nov., isolated from freshwater sediments in Denmark.</title>
        <authorList>
            <person name="Gong X."/>
            <person name="Skrivergaard S."/>
            <person name="Korsgaard B.S."/>
            <person name="Schreiber L."/>
            <person name="Marshall I.P."/>
            <person name="Finster K."/>
            <person name="Schramm A."/>
        </authorList>
    </citation>
    <scope>NUCLEOTIDE SEQUENCE [LARGE SCALE GENOMIC DNA]</scope>
    <source>
        <strain evidence="1 2">S3-2</strain>
    </source>
</reference>
<protein>
    <submittedName>
        <fullName evidence="1">Uncharacterized protein</fullName>
    </submittedName>
</protein>